<gene>
    <name evidence="1" type="ORF">LOTGIDRAFT_229572</name>
</gene>
<dbReference type="Proteomes" id="UP000030746">
    <property type="component" value="Unassembled WGS sequence"/>
</dbReference>
<dbReference type="GO" id="GO:0005654">
    <property type="term" value="C:nucleoplasm"/>
    <property type="evidence" value="ECO:0007669"/>
    <property type="project" value="TreeGrafter"/>
</dbReference>
<organism evidence="1 2">
    <name type="scientific">Lottia gigantea</name>
    <name type="common">Giant owl limpet</name>
    <dbReference type="NCBI Taxonomy" id="225164"/>
    <lineage>
        <taxon>Eukaryota</taxon>
        <taxon>Metazoa</taxon>
        <taxon>Spiralia</taxon>
        <taxon>Lophotrochozoa</taxon>
        <taxon>Mollusca</taxon>
        <taxon>Gastropoda</taxon>
        <taxon>Patellogastropoda</taxon>
        <taxon>Lottioidea</taxon>
        <taxon>Lottiidae</taxon>
        <taxon>Lottia</taxon>
    </lineage>
</organism>
<dbReference type="OMA" id="VLQYMNV"/>
<name>V3Z0N6_LOTGI</name>
<dbReference type="HOGENOM" id="CLU_126629_0_0_1"/>
<evidence type="ECO:0000313" key="1">
    <source>
        <dbReference type="EMBL" id="ESO84048.1"/>
    </source>
</evidence>
<dbReference type="OrthoDB" id="5945634at2759"/>
<dbReference type="EMBL" id="KB203566">
    <property type="protein sequence ID" value="ESO84048.1"/>
    <property type="molecule type" value="Genomic_DNA"/>
</dbReference>
<dbReference type="CTD" id="20248047"/>
<proteinExistence type="predicted"/>
<keyword evidence="2" id="KW-1185">Reference proteome</keyword>
<dbReference type="PANTHER" id="PTHR14330">
    <property type="entry name" value="A-KINASE-INTERACTING PROTEIN 1"/>
    <property type="match status" value="1"/>
</dbReference>
<sequence length="150" mass="17222">MERELWAKNTLERSATLGHDVYYRARSQRVDWPEPVTKQKKTKSAVRYSTIDDAFSSIENMLSTATHSCQKYYNGCLSLSTEDLRHCSRYHNPRTLQKIRKNSSNTTEDVHMMLPPGSYSVSARSNIDGSQQSHIVHVREGQTVDLNFVL</sequence>
<dbReference type="AlphaFoldDB" id="V3Z0N6"/>
<accession>V3Z0N6</accession>
<dbReference type="InterPro" id="IPR033214">
    <property type="entry name" value="AKIP1"/>
</dbReference>
<protein>
    <recommendedName>
        <fullName evidence="3">A-kinase-interacting protein 1</fullName>
    </recommendedName>
</protein>
<dbReference type="GO" id="GO:1901222">
    <property type="term" value="P:regulation of non-canonical NF-kappaB signal transduction"/>
    <property type="evidence" value="ECO:0007669"/>
    <property type="project" value="InterPro"/>
</dbReference>
<dbReference type="RefSeq" id="XP_009065176.1">
    <property type="nucleotide sequence ID" value="XM_009066928.1"/>
</dbReference>
<reference evidence="1 2" key="1">
    <citation type="journal article" date="2013" name="Nature">
        <title>Insights into bilaterian evolution from three spiralian genomes.</title>
        <authorList>
            <person name="Simakov O."/>
            <person name="Marletaz F."/>
            <person name="Cho S.J."/>
            <person name="Edsinger-Gonzales E."/>
            <person name="Havlak P."/>
            <person name="Hellsten U."/>
            <person name="Kuo D.H."/>
            <person name="Larsson T."/>
            <person name="Lv J."/>
            <person name="Arendt D."/>
            <person name="Savage R."/>
            <person name="Osoegawa K."/>
            <person name="de Jong P."/>
            <person name="Grimwood J."/>
            <person name="Chapman J.A."/>
            <person name="Shapiro H."/>
            <person name="Aerts A."/>
            <person name="Otillar R.P."/>
            <person name="Terry A.Y."/>
            <person name="Boore J.L."/>
            <person name="Grigoriev I.V."/>
            <person name="Lindberg D.R."/>
            <person name="Seaver E.C."/>
            <person name="Weisblat D.A."/>
            <person name="Putnam N.H."/>
            <person name="Rokhsar D.S."/>
        </authorList>
    </citation>
    <scope>NUCLEOTIDE SEQUENCE [LARGE SCALE GENOMIC DNA]</scope>
</reference>
<dbReference type="KEGG" id="lgi:LOTGIDRAFT_229572"/>
<dbReference type="GeneID" id="20248047"/>
<evidence type="ECO:0008006" key="3">
    <source>
        <dbReference type="Google" id="ProtNLM"/>
    </source>
</evidence>
<evidence type="ECO:0000313" key="2">
    <source>
        <dbReference type="Proteomes" id="UP000030746"/>
    </source>
</evidence>
<dbReference type="PANTHER" id="PTHR14330:SF2">
    <property type="entry name" value="A-KINASE-INTERACTING PROTEIN 1"/>
    <property type="match status" value="1"/>
</dbReference>